<dbReference type="Pfam" id="PF00149">
    <property type="entry name" value="Metallophos"/>
    <property type="match status" value="1"/>
</dbReference>
<name>A0A6A6VF85_9PLEO</name>
<dbReference type="GO" id="GO:0016787">
    <property type="term" value="F:hydrolase activity"/>
    <property type="evidence" value="ECO:0007669"/>
    <property type="project" value="InterPro"/>
</dbReference>
<dbReference type="InterPro" id="IPR004843">
    <property type="entry name" value="Calcineurin-like_PHP"/>
</dbReference>
<dbReference type="PANTHER" id="PTHR12905">
    <property type="entry name" value="METALLOPHOSPHOESTERASE"/>
    <property type="match status" value="1"/>
</dbReference>
<dbReference type="Gene3D" id="3.60.21.10">
    <property type="match status" value="1"/>
</dbReference>
<dbReference type="OrthoDB" id="630188at2759"/>
<gene>
    <name evidence="2" type="ORF">M011DRAFT_457298</name>
</gene>
<dbReference type="PANTHER" id="PTHR12905:SF0">
    <property type="entry name" value="CALCINEURIN-LIKE PHOSPHOESTERASE DOMAIN-CONTAINING PROTEIN"/>
    <property type="match status" value="1"/>
</dbReference>
<protein>
    <submittedName>
        <fullName evidence="2">Metallo-dependent phosphatase</fullName>
    </submittedName>
</protein>
<reference evidence="2" key="1">
    <citation type="journal article" date="2020" name="Stud. Mycol.">
        <title>101 Dothideomycetes genomes: a test case for predicting lifestyles and emergence of pathogens.</title>
        <authorList>
            <person name="Haridas S."/>
            <person name="Albert R."/>
            <person name="Binder M."/>
            <person name="Bloem J."/>
            <person name="Labutti K."/>
            <person name="Salamov A."/>
            <person name="Andreopoulos B."/>
            <person name="Baker S."/>
            <person name="Barry K."/>
            <person name="Bills G."/>
            <person name="Bluhm B."/>
            <person name="Cannon C."/>
            <person name="Castanera R."/>
            <person name="Culley D."/>
            <person name="Daum C."/>
            <person name="Ezra D."/>
            <person name="Gonzalez J."/>
            <person name="Henrissat B."/>
            <person name="Kuo A."/>
            <person name="Liang C."/>
            <person name="Lipzen A."/>
            <person name="Lutzoni F."/>
            <person name="Magnuson J."/>
            <person name="Mondo S."/>
            <person name="Nolan M."/>
            <person name="Ohm R."/>
            <person name="Pangilinan J."/>
            <person name="Park H.-J."/>
            <person name="Ramirez L."/>
            <person name="Alfaro M."/>
            <person name="Sun H."/>
            <person name="Tritt A."/>
            <person name="Yoshinaga Y."/>
            <person name="Zwiers L.-H."/>
            <person name="Turgeon B."/>
            <person name="Goodwin S."/>
            <person name="Spatafora J."/>
            <person name="Crous P."/>
            <person name="Grigoriev I."/>
        </authorList>
    </citation>
    <scope>NUCLEOTIDE SEQUENCE</scope>
    <source>
        <strain evidence="2">CBS 119925</strain>
    </source>
</reference>
<dbReference type="Proteomes" id="UP000799440">
    <property type="component" value="Unassembled WGS sequence"/>
</dbReference>
<evidence type="ECO:0000259" key="1">
    <source>
        <dbReference type="Pfam" id="PF00149"/>
    </source>
</evidence>
<dbReference type="SUPFAM" id="SSF56300">
    <property type="entry name" value="Metallo-dependent phosphatases"/>
    <property type="match status" value="1"/>
</dbReference>
<sequence length="322" mass="35803">MSTSSSDRIKTRILIISDTHDASPVPSGSSPCDVPFRSPLPSADVLLHCGDLTMVGLMDEYEGALAMLSSIDARLKLVIAGNHDISLDAQYYARKGQTMQSLKEPDTTLPARAKELWTGERAKQAGVTYLEEGTYSFVLDNGAKLRVYASPYQPEFCDWAFSYEVFENCFNPPHIMRPTAKNPVPDFPHIDVMMTHGPPGGILDKACSGEHVGCPFLLLAARRCKPKIHCFGHIHEGWGAKRVVWKDDLDVRSNDHVQAAEDIEVDNREMTEKRAATVDISQDGGQPLKWGEETLMLNASIMNFQYQPRQGPWLVDVDLDRA</sequence>
<dbReference type="CDD" id="cd07379">
    <property type="entry name" value="MPP_239FB"/>
    <property type="match status" value="1"/>
</dbReference>
<dbReference type="EMBL" id="MU006567">
    <property type="protein sequence ID" value="KAF2749225.1"/>
    <property type="molecule type" value="Genomic_DNA"/>
</dbReference>
<evidence type="ECO:0000313" key="2">
    <source>
        <dbReference type="EMBL" id="KAF2749225.1"/>
    </source>
</evidence>
<dbReference type="InterPro" id="IPR029052">
    <property type="entry name" value="Metallo-depent_PP-like"/>
</dbReference>
<dbReference type="AlphaFoldDB" id="A0A6A6VF85"/>
<dbReference type="InterPro" id="IPR051693">
    <property type="entry name" value="UPF0046_metallophosphoest"/>
</dbReference>
<feature type="domain" description="Calcineurin-like phosphoesterase" evidence="1">
    <location>
        <begin position="12"/>
        <end position="236"/>
    </location>
</feature>
<evidence type="ECO:0000313" key="3">
    <source>
        <dbReference type="Proteomes" id="UP000799440"/>
    </source>
</evidence>
<proteinExistence type="predicted"/>
<keyword evidence="3" id="KW-1185">Reference proteome</keyword>
<organism evidence="2 3">
    <name type="scientific">Sporormia fimetaria CBS 119925</name>
    <dbReference type="NCBI Taxonomy" id="1340428"/>
    <lineage>
        <taxon>Eukaryota</taxon>
        <taxon>Fungi</taxon>
        <taxon>Dikarya</taxon>
        <taxon>Ascomycota</taxon>
        <taxon>Pezizomycotina</taxon>
        <taxon>Dothideomycetes</taxon>
        <taxon>Pleosporomycetidae</taxon>
        <taxon>Pleosporales</taxon>
        <taxon>Sporormiaceae</taxon>
        <taxon>Sporormia</taxon>
    </lineage>
</organism>
<accession>A0A6A6VF85</accession>